<evidence type="ECO:0000313" key="3">
    <source>
        <dbReference type="Proteomes" id="UP000054562"/>
    </source>
</evidence>
<dbReference type="AlphaFoldDB" id="A0A0L1I4F4"/>
<reference evidence="3" key="2">
    <citation type="submission" date="2015-07" db="EMBL/GenBank/DDBJ databases">
        <title>The genome sequence of Plasmodium falciparum IGH-CR14.</title>
        <authorList>
            <consortium name="The Broad Institute Genome Sequencing Platform"/>
            <person name="Volkman S.K."/>
            <person name="Neafsey D.E."/>
            <person name="Dash A.P."/>
            <person name="Chitnis C.E."/>
            <person name="Hartl D.L."/>
            <person name="Young S.K."/>
            <person name="Kodira C.D."/>
            <person name="Zeng Q."/>
            <person name="Koehrsen M."/>
            <person name="Godfrey P."/>
            <person name="Alvarado L."/>
            <person name="Berlin A."/>
            <person name="Borenstein D."/>
            <person name="Chen Z."/>
            <person name="Engels R."/>
            <person name="Freedman E."/>
            <person name="Gellesch M."/>
            <person name="Goldberg J."/>
            <person name="Griggs A."/>
            <person name="Gujja S."/>
            <person name="Heiman D."/>
            <person name="Hepburn T."/>
            <person name="Howarth C."/>
            <person name="Jen D."/>
            <person name="Larson L."/>
            <person name="Lewis B."/>
            <person name="Mehta T."/>
            <person name="Park D."/>
            <person name="Pearson M."/>
            <person name="Roberts A."/>
            <person name="Saif S."/>
            <person name="Shea T."/>
            <person name="Shenoy N."/>
            <person name="Sisk P."/>
            <person name="Stolte C."/>
            <person name="Sykes S."/>
            <person name="Walk T."/>
            <person name="White J."/>
            <person name="Yandava C."/>
            <person name="Wirth D.F."/>
            <person name="Nusbaum C."/>
            <person name="Birren B."/>
        </authorList>
    </citation>
    <scope>NUCLEOTIDE SEQUENCE [LARGE SCALE GENOMIC DNA]</scope>
    <source>
        <strain evidence="3">IGH-CR14</strain>
    </source>
</reference>
<proteinExistence type="predicted"/>
<evidence type="ECO:0000313" key="2">
    <source>
        <dbReference type="EMBL" id="KNG74068.1"/>
    </source>
</evidence>
<evidence type="ECO:0000256" key="1">
    <source>
        <dbReference type="SAM" id="Phobius"/>
    </source>
</evidence>
<dbReference type="InterPro" id="IPR006373">
    <property type="entry name" value="VSA_Rifin"/>
</dbReference>
<name>A0A0L1I4F4_PLAFA</name>
<feature type="transmembrane region" description="Helical" evidence="1">
    <location>
        <begin position="164"/>
        <end position="184"/>
    </location>
</feature>
<keyword evidence="1" id="KW-0472">Membrane</keyword>
<accession>A0A0L1I4F4</accession>
<reference evidence="3" key="1">
    <citation type="submission" date="2015-07" db="EMBL/GenBank/DDBJ databases">
        <title>Annotation of Plasmodium falciparum IGH-CR14.</title>
        <authorList>
            <consortium name="The Broad Institute Genome Sequencing Platform"/>
            <person name="Volkman S.K."/>
            <person name="Neafsey D.E."/>
            <person name="Dash A.P."/>
            <person name="Chitnis C.E."/>
            <person name="Hartl D.L."/>
            <person name="Young S.K."/>
            <person name="Zeng Q."/>
            <person name="Koehrsen M."/>
            <person name="Alvarado L."/>
            <person name="Berlin A."/>
            <person name="Borenstein D."/>
            <person name="Chapman S.B."/>
            <person name="Chen Z."/>
            <person name="Engels R."/>
            <person name="Freedman E."/>
            <person name="Gellesch M."/>
            <person name="Goldberg J."/>
            <person name="Griggs A."/>
            <person name="Gujja S."/>
            <person name="Heilman E.R."/>
            <person name="Heiman D.I."/>
            <person name="Howarth C."/>
            <person name="Jen D."/>
            <person name="Larson L."/>
            <person name="Mehta T."/>
            <person name="Neiman D."/>
            <person name="Park D."/>
            <person name="Pearson M."/>
            <person name="Roberts A."/>
            <person name="Saif S."/>
            <person name="Shea T."/>
            <person name="Shenoy N."/>
            <person name="Sisk P."/>
            <person name="Stolte C."/>
            <person name="Sykes S."/>
            <person name="Walk T."/>
            <person name="White J."/>
            <person name="Yandava C."/>
            <person name="Haas B."/>
            <person name="Henn M.R."/>
            <person name="Nusbaum C."/>
            <person name="Birren B."/>
        </authorList>
    </citation>
    <scope>NUCLEOTIDE SEQUENCE [LARGE SCALE GENOMIC DNA]</scope>
    <source>
        <strain evidence="3">IGH-CR14</strain>
    </source>
</reference>
<dbReference type="EMBL" id="GG664968">
    <property type="protein sequence ID" value="KNG74068.1"/>
    <property type="molecule type" value="Genomic_DNA"/>
</dbReference>
<sequence length="193" mass="20566">MEKSLAEKVEIGCLRCGCGLGGVAAGVGIFGAIAVNELKKAAFAAAAQKGIEEGIKVAIEKLGSIIGLSEFKLMDWSAIVTPTTYYKPMELVFMVSKVYNKCSDVMDAEKTLFCRAIKAMSNEPKVSPIQVITKQAADVAAAADKAAKAAKEAEIIVANAESSYLYSAIGYSVTAILIIVLVMFNKCKLYIFF</sequence>
<gene>
    <name evidence="2" type="ORF">PFMG_00264</name>
</gene>
<organism evidence="2 3">
    <name type="scientific">Plasmodium falciparum IGH-CR14</name>
    <dbReference type="NCBI Taxonomy" id="580059"/>
    <lineage>
        <taxon>Eukaryota</taxon>
        <taxon>Sar</taxon>
        <taxon>Alveolata</taxon>
        <taxon>Apicomplexa</taxon>
        <taxon>Aconoidasida</taxon>
        <taxon>Haemosporida</taxon>
        <taxon>Plasmodiidae</taxon>
        <taxon>Plasmodium</taxon>
        <taxon>Plasmodium (Laverania)</taxon>
    </lineage>
</organism>
<dbReference type="Pfam" id="PF02009">
    <property type="entry name" value="RIFIN"/>
    <property type="match status" value="1"/>
</dbReference>
<keyword evidence="1" id="KW-0812">Transmembrane</keyword>
<keyword evidence="1" id="KW-1133">Transmembrane helix</keyword>
<protein>
    <submittedName>
        <fullName evidence="2">Rifin</fullName>
    </submittedName>
</protein>
<dbReference type="Proteomes" id="UP000054562">
    <property type="component" value="Unassembled WGS sequence"/>
</dbReference>